<keyword evidence="4" id="KW-1185">Reference proteome</keyword>
<evidence type="ECO:0000313" key="3">
    <source>
        <dbReference type="EMBL" id="CDO76260.1"/>
    </source>
</evidence>
<dbReference type="AlphaFoldDB" id="A0A060SPG1"/>
<organism evidence="3 4">
    <name type="scientific">Pycnoporus cinnabarinus</name>
    <name type="common">Cinnabar-red polypore</name>
    <name type="synonym">Trametes cinnabarina</name>
    <dbReference type="NCBI Taxonomy" id="5643"/>
    <lineage>
        <taxon>Eukaryota</taxon>
        <taxon>Fungi</taxon>
        <taxon>Dikarya</taxon>
        <taxon>Basidiomycota</taxon>
        <taxon>Agaricomycotina</taxon>
        <taxon>Agaricomycetes</taxon>
        <taxon>Polyporales</taxon>
        <taxon>Polyporaceae</taxon>
        <taxon>Trametes</taxon>
    </lineage>
</organism>
<evidence type="ECO:0000313" key="4">
    <source>
        <dbReference type="Proteomes" id="UP000029665"/>
    </source>
</evidence>
<dbReference type="CDD" id="cd22209">
    <property type="entry name" value="EMC10"/>
    <property type="match status" value="1"/>
</dbReference>
<dbReference type="HOGENOM" id="CLU_081343_1_0_1"/>
<dbReference type="OMA" id="YWMYIAI"/>
<evidence type="ECO:0000256" key="1">
    <source>
        <dbReference type="SAM" id="MobiDB-lite"/>
    </source>
</evidence>
<feature type="region of interest" description="Disordered" evidence="1">
    <location>
        <begin position="148"/>
        <end position="167"/>
    </location>
</feature>
<keyword evidence="2" id="KW-0732">Signal</keyword>
<dbReference type="STRING" id="5643.A0A060SPG1"/>
<evidence type="ECO:0000256" key="2">
    <source>
        <dbReference type="SAM" id="SignalP"/>
    </source>
</evidence>
<dbReference type="Pfam" id="PF21203">
    <property type="entry name" value="ECM10"/>
    <property type="match status" value="1"/>
</dbReference>
<dbReference type="EMBL" id="CCBP010000354">
    <property type="protein sequence ID" value="CDO76260.1"/>
    <property type="molecule type" value="Genomic_DNA"/>
</dbReference>
<dbReference type="OrthoDB" id="1894652at2759"/>
<dbReference type="Proteomes" id="UP000029665">
    <property type="component" value="Unassembled WGS sequence"/>
</dbReference>
<feature type="chain" id="PRO_5001587275" evidence="2">
    <location>
        <begin position="21"/>
        <end position="250"/>
    </location>
</feature>
<sequence>MLSRLGLSFLLLLLLPILSAHLALGRAASELRIAHRILHPSLPATPFLDRATVLLSGSGPTADARLVPSQTFADDLLDYTRTAQGLNDALYQVALEHPGDSDQSQWAVSSVLACHLPTSSSESFTIHLDQNGRPFSFEYFVGPIPHDGACPKRGRKTGRGSSAQSSPAEFRAIANTTVALRSPSFPPLPELRVPPPVTAEGKPVEAPKEKSFIEKYWMYIAIALIAMTFAPSPSEEASEGGHGQGSGERR</sequence>
<name>A0A060SPG1_PYCCI</name>
<gene>
    <name evidence="3" type="ORF">BN946_scf184470.g18</name>
</gene>
<accession>A0A060SPG1</accession>
<reference evidence="3" key="1">
    <citation type="submission" date="2014-01" db="EMBL/GenBank/DDBJ databases">
        <title>The genome of the white-rot fungus Pycnoporus cinnabarinus: a basidiomycete model with a versatile arsenal for lignocellulosic biomass breakdown.</title>
        <authorList>
            <person name="Levasseur A."/>
            <person name="Lomascolo A."/>
            <person name="Ruiz-Duenas F.J."/>
            <person name="Uzan E."/>
            <person name="Piumi F."/>
            <person name="Kues U."/>
            <person name="Ram A.F.J."/>
            <person name="Murat C."/>
            <person name="Haon M."/>
            <person name="Benoit I."/>
            <person name="Arfi Y."/>
            <person name="Chevret D."/>
            <person name="Drula E."/>
            <person name="Kwon M.J."/>
            <person name="Gouret P."/>
            <person name="Lesage-Meessen L."/>
            <person name="Lombard V."/>
            <person name="Mariette J."/>
            <person name="Noirot C."/>
            <person name="Park J."/>
            <person name="Patyshakuliyeva A."/>
            <person name="Wieneger R.A.B."/>
            <person name="Wosten H.A.B."/>
            <person name="Martin F."/>
            <person name="Coutinho P.M."/>
            <person name="de Vries R."/>
            <person name="Martinez A.T."/>
            <person name="Klopp C."/>
            <person name="Pontarotti P."/>
            <person name="Henrissat B."/>
            <person name="Record E."/>
        </authorList>
    </citation>
    <scope>NUCLEOTIDE SEQUENCE [LARGE SCALE GENOMIC DNA]</scope>
    <source>
        <strain evidence="3">BRFM137</strain>
    </source>
</reference>
<protein>
    <submittedName>
        <fullName evidence="3">Uncharacterized protein</fullName>
    </submittedName>
</protein>
<proteinExistence type="predicted"/>
<feature type="signal peptide" evidence="2">
    <location>
        <begin position="1"/>
        <end position="20"/>
    </location>
</feature>
<comment type="caution">
    <text evidence="3">The sequence shown here is derived from an EMBL/GenBank/DDBJ whole genome shotgun (WGS) entry which is preliminary data.</text>
</comment>